<dbReference type="AlphaFoldDB" id="A0A0F9GQW4"/>
<comment type="caution">
    <text evidence="1">The sequence shown here is derived from an EMBL/GenBank/DDBJ whole genome shotgun (WGS) entry which is preliminary data.</text>
</comment>
<sequence length="48" mass="5573">MTAKVYTLDPSSMTWSETDTYENVGTELYRELQALAEFYQGQLIVEYS</sequence>
<name>A0A0F9GQW4_9ZZZZ</name>
<organism evidence="1">
    <name type="scientific">marine sediment metagenome</name>
    <dbReference type="NCBI Taxonomy" id="412755"/>
    <lineage>
        <taxon>unclassified sequences</taxon>
        <taxon>metagenomes</taxon>
        <taxon>ecological metagenomes</taxon>
    </lineage>
</organism>
<accession>A0A0F9GQW4</accession>
<reference evidence="1" key="1">
    <citation type="journal article" date="2015" name="Nature">
        <title>Complex archaea that bridge the gap between prokaryotes and eukaryotes.</title>
        <authorList>
            <person name="Spang A."/>
            <person name="Saw J.H."/>
            <person name="Jorgensen S.L."/>
            <person name="Zaremba-Niedzwiedzka K."/>
            <person name="Martijn J."/>
            <person name="Lind A.E."/>
            <person name="van Eijk R."/>
            <person name="Schleper C."/>
            <person name="Guy L."/>
            <person name="Ettema T.J."/>
        </authorList>
    </citation>
    <scope>NUCLEOTIDE SEQUENCE</scope>
</reference>
<proteinExistence type="predicted"/>
<dbReference type="EMBL" id="LAZR01019314">
    <property type="protein sequence ID" value="KKL92991.1"/>
    <property type="molecule type" value="Genomic_DNA"/>
</dbReference>
<protein>
    <submittedName>
        <fullName evidence="1">Uncharacterized protein</fullName>
    </submittedName>
</protein>
<gene>
    <name evidence="1" type="ORF">LCGC14_1879110</name>
</gene>
<evidence type="ECO:0000313" key="1">
    <source>
        <dbReference type="EMBL" id="KKL92991.1"/>
    </source>
</evidence>